<evidence type="ECO:0000313" key="3">
    <source>
        <dbReference type="Proteomes" id="UP000757232"/>
    </source>
</evidence>
<feature type="compositionally biased region" description="Low complexity" evidence="1">
    <location>
        <begin position="131"/>
        <end position="142"/>
    </location>
</feature>
<evidence type="ECO:0000256" key="1">
    <source>
        <dbReference type="SAM" id="MobiDB-lite"/>
    </source>
</evidence>
<feature type="compositionally biased region" description="Basic and acidic residues" evidence="1">
    <location>
        <begin position="89"/>
        <end position="101"/>
    </location>
</feature>
<feature type="region of interest" description="Disordered" evidence="1">
    <location>
        <begin position="1"/>
        <end position="222"/>
    </location>
</feature>
<comment type="caution">
    <text evidence="2">The sequence shown here is derived from an EMBL/GenBank/DDBJ whole genome shotgun (WGS) entry which is preliminary data.</text>
</comment>
<feature type="compositionally biased region" description="Polar residues" evidence="1">
    <location>
        <begin position="63"/>
        <end position="88"/>
    </location>
</feature>
<feature type="compositionally biased region" description="Basic and acidic residues" evidence="1">
    <location>
        <begin position="168"/>
        <end position="197"/>
    </location>
</feature>
<proteinExistence type="predicted"/>
<dbReference type="AlphaFoldDB" id="A0A9Q5HRK2"/>
<dbReference type="EMBL" id="LNZH02000215">
    <property type="protein sequence ID" value="OCB84569.1"/>
    <property type="molecule type" value="Genomic_DNA"/>
</dbReference>
<sequence>MSSINTGFNQSSTTGGNEGSRDSRGGVGSYGQGTGSGAYDTSNTDQGGYGGQKQQRGSDDQTSRTSDNFNESPQFGQSQHSDQSQTQGSDRRAFGGDRGAEKPGFSGSDSAYNKTTTGGAFGQRDDFNKDSTNTSGTRSSGAASGGGFSNTTDDARDRGQFGSQSQTSDRKDQSGGDSEREHQGGKPTFGEKMRGNVEKLAGSVTGRTDLKERGQERKTGEF</sequence>
<dbReference type="OrthoDB" id="3170343at2759"/>
<feature type="compositionally biased region" description="Polar residues" evidence="1">
    <location>
        <begin position="107"/>
        <end position="118"/>
    </location>
</feature>
<keyword evidence="3" id="KW-1185">Reference proteome</keyword>
<feature type="compositionally biased region" description="Gly residues" evidence="1">
    <location>
        <begin position="25"/>
        <end position="36"/>
    </location>
</feature>
<evidence type="ECO:0000313" key="2">
    <source>
        <dbReference type="EMBL" id="OCB84569.1"/>
    </source>
</evidence>
<feature type="compositionally biased region" description="Polar residues" evidence="1">
    <location>
        <begin position="1"/>
        <end position="15"/>
    </location>
</feature>
<protein>
    <submittedName>
        <fullName evidence="2">Uncharacterized protein</fullName>
    </submittedName>
</protein>
<reference evidence="2" key="1">
    <citation type="submission" date="2016-06" db="EMBL/GenBank/DDBJ databases">
        <title>Draft Genome sequence of the fungus Inonotus baumii.</title>
        <authorList>
            <person name="Zhu H."/>
            <person name="Lin W."/>
        </authorList>
    </citation>
    <scope>NUCLEOTIDE SEQUENCE</scope>
    <source>
        <strain evidence="2">821</strain>
    </source>
</reference>
<gene>
    <name evidence="2" type="ORF">A7U60_g8555</name>
</gene>
<accession>A0A9Q5HRK2</accession>
<feature type="compositionally biased region" description="Basic and acidic residues" evidence="1">
    <location>
        <begin position="208"/>
        <end position="222"/>
    </location>
</feature>
<organism evidence="2 3">
    <name type="scientific">Sanghuangporus baumii</name>
    <name type="common">Phellinus baumii</name>
    <dbReference type="NCBI Taxonomy" id="108892"/>
    <lineage>
        <taxon>Eukaryota</taxon>
        <taxon>Fungi</taxon>
        <taxon>Dikarya</taxon>
        <taxon>Basidiomycota</taxon>
        <taxon>Agaricomycotina</taxon>
        <taxon>Agaricomycetes</taxon>
        <taxon>Hymenochaetales</taxon>
        <taxon>Hymenochaetaceae</taxon>
        <taxon>Sanghuangporus</taxon>
    </lineage>
</organism>
<dbReference type="Proteomes" id="UP000757232">
    <property type="component" value="Unassembled WGS sequence"/>
</dbReference>
<name>A0A9Q5HRK2_SANBA</name>